<dbReference type="PANTHER" id="PTHR24346:SF107">
    <property type="entry name" value="SERINE_THREONINE-PROTEIN KINASE CHK1"/>
    <property type="match status" value="1"/>
</dbReference>
<dbReference type="PANTHER" id="PTHR24346">
    <property type="entry name" value="MAP/MICROTUBULE AFFINITY-REGULATING KINASE"/>
    <property type="match status" value="1"/>
</dbReference>
<dbReference type="PROSITE" id="PS00107">
    <property type="entry name" value="PROTEIN_KINASE_ATP"/>
    <property type="match status" value="1"/>
</dbReference>
<dbReference type="FunFam" id="1.10.510.10:FF:000571">
    <property type="entry name" value="Maternal embryonic leucine zipper kinase"/>
    <property type="match status" value="1"/>
</dbReference>
<dbReference type="EC" id="2.7.11.1" evidence="1"/>
<dbReference type="STRING" id="1884261.A0A5C3Q7Q3"/>
<sequence>MGSPKYPQVAGYDLVQAVGGGGFSTVFRAVHYQDQTVAACKHIVIRDTTTEKERKTVDKEMRIHANLKHINILEFINAVVVEMKHRASYFPGYYILLEFAAGGDLFDKIAPEVGVDEEIAHLYFNQLVEGISYLHSQGVCHRDLKPENILLDIAGALKISDFGLSAVYKLKETGKTRTLTERCGSLPYVAPELNGEEEYHAEPIDVWGIGVILFTMLAGNTPWDEPTRHSHEYCKYVSKEIFDEAPWNRFGHDVLTLICGLLTINPARRITLDQVAAHPWVSRPSQLAFVSTIELAERLTQNLRTNGDMGVAAPDLDRMHDGDDDDIDDDATLVAPSPQGSQFTQSLMLFTQTQHGPRYSPHLTRFYASLPPTSLIPLLRTALSALHVKSEERQSTNEEGEPRMRLRIGGYDKRKVVFRGWVDAEGFERGGYEGSLVVMARDEGSPISWRQLWKALILSPEVEPNVIRKR</sequence>
<keyword evidence="4 9" id="KW-0547">Nucleotide-binding</keyword>
<feature type="binding site" evidence="9">
    <location>
        <position position="41"/>
    </location>
    <ligand>
        <name>ATP</name>
        <dbReference type="ChEBI" id="CHEBI:30616"/>
    </ligand>
</feature>
<dbReference type="Pfam" id="PF00069">
    <property type="entry name" value="Pkinase"/>
    <property type="match status" value="1"/>
</dbReference>
<comment type="catalytic activity">
    <reaction evidence="7">
        <text>L-threonyl-[protein] + ATP = O-phospho-L-threonyl-[protein] + ADP + H(+)</text>
        <dbReference type="Rhea" id="RHEA:46608"/>
        <dbReference type="Rhea" id="RHEA-COMP:11060"/>
        <dbReference type="Rhea" id="RHEA-COMP:11605"/>
        <dbReference type="ChEBI" id="CHEBI:15378"/>
        <dbReference type="ChEBI" id="CHEBI:30013"/>
        <dbReference type="ChEBI" id="CHEBI:30616"/>
        <dbReference type="ChEBI" id="CHEBI:61977"/>
        <dbReference type="ChEBI" id="CHEBI:456216"/>
        <dbReference type="EC" id="2.7.11.1"/>
    </reaction>
</comment>
<evidence type="ECO:0000256" key="10">
    <source>
        <dbReference type="RuleBase" id="RU000304"/>
    </source>
</evidence>
<dbReference type="Gene3D" id="1.10.510.10">
    <property type="entry name" value="Transferase(Phosphotransferase) domain 1"/>
    <property type="match status" value="1"/>
</dbReference>
<keyword evidence="2 10" id="KW-0723">Serine/threonine-protein kinase</keyword>
<dbReference type="InterPro" id="IPR017441">
    <property type="entry name" value="Protein_kinase_ATP_BS"/>
</dbReference>
<name>A0A5C3Q7Q3_9AGAR</name>
<evidence type="ECO:0000313" key="13">
    <source>
        <dbReference type="Proteomes" id="UP000305067"/>
    </source>
</evidence>
<proteinExistence type="inferred from homology"/>
<dbReference type="GO" id="GO:0035556">
    <property type="term" value="P:intracellular signal transduction"/>
    <property type="evidence" value="ECO:0007669"/>
    <property type="project" value="TreeGrafter"/>
</dbReference>
<gene>
    <name evidence="12" type="ORF">BDV98DRAFT_651472</name>
</gene>
<feature type="domain" description="Protein kinase" evidence="11">
    <location>
        <begin position="12"/>
        <end position="281"/>
    </location>
</feature>
<comment type="catalytic activity">
    <reaction evidence="8">
        <text>L-seryl-[protein] + ATP = O-phospho-L-seryl-[protein] + ADP + H(+)</text>
        <dbReference type="Rhea" id="RHEA:17989"/>
        <dbReference type="Rhea" id="RHEA-COMP:9863"/>
        <dbReference type="Rhea" id="RHEA-COMP:11604"/>
        <dbReference type="ChEBI" id="CHEBI:15378"/>
        <dbReference type="ChEBI" id="CHEBI:29999"/>
        <dbReference type="ChEBI" id="CHEBI:30616"/>
        <dbReference type="ChEBI" id="CHEBI:83421"/>
        <dbReference type="ChEBI" id="CHEBI:456216"/>
        <dbReference type="EC" id="2.7.11.1"/>
    </reaction>
</comment>
<dbReference type="InterPro" id="IPR008271">
    <property type="entry name" value="Ser/Thr_kinase_AS"/>
</dbReference>
<dbReference type="PROSITE" id="PS00108">
    <property type="entry name" value="PROTEIN_KINASE_ST"/>
    <property type="match status" value="1"/>
</dbReference>
<evidence type="ECO:0000256" key="6">
    <source>
        <dbReference type="ARBA" id="ARBA00022840"/>
    </source>
</evidence>
<dbReference type="SUPFAM" id="SSF56112">
    <property type="entry name" value="Protein kinase-like (PK-like)"/>
    <property type="match status" value="1"/>
</dbReference>
<dbReference type="GO" id="GO:0004674">
    <property type="term" value="F:protein serine/threonine kinase activity"/>
    <property type="evidence" value="ECO:0007669"/>
    <property type="project" value="UniProtKB-KW"/>
</dbReference>
<keyword evidence="6 9" id="KW-0067">ATP-binding</keyword>
<keyword evidence="13" id="KW-1185">Reference proteome</keyword>
<dbReference type="SMART" id="SM00220">
    <property type="entry name" value="S_TKc"/>
    <property type="match status" value="1"/>
</dbReference>
<evidence type="ECO:0000256" key="5">
    <source>
        <dbReference type="ARBA" id="ARBA00022777"/>
    </source>
</evidence>
<dbReference type="PROSITE" id="PS50011">
    <property type="entry name" value="PROTEIN_KINASE_DOM"/>
    <property type="match status" value="1"/>
</dbReference>
<protein>
    <recommendedName>
        <fullName evidence="1">non-specific serine/threonine protein kinase</fullName>
        <ecNumber evidence="1">2.7.11.1</ecNumber>
    </recommendedName>
</protein>
<keyword evidence="3" id="KW-0808">Transferase</keyword>
<dbReference type="InterPro" id="IPR000719">
    <property type="entry name" value="Prot_kinase_dom"/>
</dbReference>
<dbReference type="GO" id="GO:0005737">
    <property type="term" value="C:cytoplasm"/>
    <property type="evidence" value="ECO:0007669"/>
    <property type="project" value="TreeGrafter"/>
</dbReference>
<reference evidence="12 13" key="1">
    <citation type="journal article" date="2019" name="Nat. Ecol. Evol.">
        <title>Megaphylogeny resolves global patterns of mushroom evolution.</title>
        <authorList>
            <person name="Varga T."/>
            <person name="Krizsan K."/>
            <person name="Foldi C."/>
            <person name="Dima B."/>
            <person name="Sanchez-Garcia M."/>
            <person name="Sanchez-Ramirez S."/>
            <person name="Szollosi G.J."/>
            <person name="Szarkandi J.G."/>
            <person name="Papp V."/>
            <person name="Albert L."/>
            <person name="Andreopoulos W."/>
            <person name="Angelini C."/>
            <person name="Antonin V."/>
            <person name="Barry K.W."/>
            <person name="Bougher N.L."/>
            <person name="Buchanan P."/>
            <person name="Buyck B."/>
            <person name="Bense V."/>
            <person name="Catcheside P."/>
            <person name="Chovatia M."/>
            <person name="Cooper J."/>
            <person name="Damon W."/>
            <person name="Desjardin D."/>
            <person name="Finy P."/>
            <person name="Geml J."/>
            <person name="Haridas S."/>
            <person name="Hughes K."/>
            <person name="Justo A."/>
            <person name="Karasinski D."/>
            <person name="Kautmanova I."/>
            <person name="Kiss B."/>
            <person name="Kocsube S."/>
            <person name="Kotiranta H."/>
            <person name="LaButti K.M."/>
            <person name="Lechner B.E."/>
            <person name="Liimatainen K."/>
            <person name="Lipzen A."/>
            <person name="Lukacs Z."/>
            <person name="Mihaltcheva S."/>
            <person name="Morgado L.N."/>
            <person name="Niskanen T."/>
            <person name="Noordeloos M.E."/>
            <person name="Ohm R.A."/>
            <person name="Ortiz-Santana B."/>
            <person name="Ovrebo C."/>
            <person name="Racz N."/>
            <person name="Riley R."/>
            <person name="Savchenko A."/>
            <person name="Shiryaev A."/>
            <person name="Soop K."/>
            <person name="Spirin V."/>
            <person name="Szebenyi C."/>
            <person name="Tomsovsky M."/>
            <person name="Tulloss R.E."/>
            <person name="Uehling J."/>
            <person name="Grigoriev I.V."/>
            <person name="Vagvolgyi C."/>
            <person name="Papp T."/>
            <person name="Martin F.M."/>
            <person name="Miettinen O."/>
            <person name="Hibbett D.S."/>
            <person name="Nagy L.G."/>
        </authorList>
    </citation>
    <scope>NUCLEOTIDE SEQUENCE [LARGE SCALE GENOMIC DNA]</scope>
    <source>
        <strain evidence="12 13">CBS 309.79</strain>
    </source>
</reference>
<evidence type="ECO:0000256" key="9">
    <source>
        <dbReference type="PROSITE-ProRule" id="PRU10141"/>
    </source>
</evidence>
<dbReference type="GO" id="GO:0005524">
    <property type="term" value="F:ATP binding"/>
    <property type="evidence" value="ECO:0007669"/>
    <property type="project" value="UniProtKB-UniRule"/>
</dbReference>
<evidence type="ECO:0000256" key="1">
    <source>
        <dbReference type="ARBA" id="ARBA00012513"/>
    </source>
</evidence>
<evidence type="ECO:0000259" key="11">
    <source>
        <dbReference type="PROSITE" id="PS50011"/>
    </source>
</evidence>
<dbReference type="OrthoDB" id="539158at2759"/>
<accession>A0A5C3Q7Q3</accession>
<evidence type="ECO:0000256" key="4">
    <source>
        <dbReference type="ARBA" id="ARBA00022741"/>
    </source>
</evidence>
<evidence type="ECO:0000256" key="7">
    <source>
        <dbReference type="ARBA" id="ARBA00047899"/>
    </source>
</evidence>
<evidence type="ECO:0000256" key="8">
    <source>
        <dbReference type="ARBA" id="ARBA00048679"/>
    </source>
</evidence>
<comment type="similarity">
    <text evidence="10">Belongs to the protein kinase superfamily.</text>
</comment>
<keyword evidence="5 12" id="KW-0418">Kinase</keyword>
<dbReference type="EMBL" id="ML178849">
    <property type="protein sequence ID" value="TFK97197.1"/>
    <property type="molecule type" value="Genomic_DNA"/>
</dbReference>
<organism evidence="12 13">
    <name type="scientific">Pterulicium gracile</name>
    <dbReference type="NCBI Taxonomy" id="1884261"/>
    <lineage>
        <taxon>Eukaryota</taxon>
        <taxon>Fungi</taxon>
        <taxon>Dikarya</taxon>
        <taxon>Basidiomycota</taxon>
        <taxon>Agaricomycotina</taxon>
        <taxon>Agaricomycetes</taxon>
        <taxon>Agaricomycetidae</taxon>
        <taxon>Agaricales</taxon>
        <taxon>Pleurotineae</taxon>
        <taxon>Pterulaceae</taxon>
        <taxon>Pterulicium</taxon>
    </lineage>
</organism>
<dbReference type="AlphaFoldDB" id="A0A5C3Q7Q3"/>
<evidence type="ECO:0000256" key="2">
    <source>
        <dbReference type="ARBA" id="ARBA00022527"/>
    </source>
</evidence>
<evidence type="ECO:0000313" key="12">
    <source>
        <dbReference type="EMBL" id="TFK97197.1"/>
    </source>
</evidence>
<evidence type="ECO:0000256" key="3">
    <source>
        <dbReference type="ARBA" id="ARBA00022679"/>
    </source>
</evidence>
<dbReference type="InterPro" id="IPR011009">
    <property type="entry name" value="Kinase-like_dom_sf"/>
</dbReference>
<dbReference type="Proteomes" id="UP000305067">
    <property type="component" value="Unassembled WGS sequence"/>
</dbReference>